<reference evidence="1 2" key="1">
    <citation type="journal article" date="2012" name="Stand. Genomic Sci.">
        <title>Complete genome sequencing and analysis of Saprospira grandis str. Lewin, a predatory marine bacterium.</title>
        <authorList>
            <person name="Saw J.H."/>
            <person name="Yuryev A."/>
            <person name="Kanbe M."/>
            <person name="Hou S."/>
            <person name="Young A.G."/>
            <person name="Aizawa S."/>
            <person name="Alam M."/>
        </authorList>
    </citation>
    <scope>NUCLEOTIDE SEQUENCE [LARGE SCALE GENOMIC DNA]</scope>
    <source>
        <strain evidence="1 2">Lewin</strain>
    </source>
</reference>
<organism evidence="1 2">
    <name type="scientific">Saprospira grandis (strain Lewin)</name>
    <dbReference type="NCBI Taxonomy" id="984262"/>
    <lineage>
        <taxon>Bacteria</taxon>
        <taxon>Pseudomonadati</taxon>
        <taxon>Bacteroidota</taxon>
        <taxon>Saprospiria</taxon>
        <taxon>Saprospirales</taxon>
        <taxon>Saprospiraceae</taxon>
        <taxon>Saprospira</taxon>
    </lineage>
</organism>
<evidence type="ECO:0000313" key="1">
    <source>
        <dbReference type="EMBL" id="AFC23876.1"/>
    </source>
</evidence>
<dbReference type="Pfam" id="PF13557">
    <property type="entry name" value="Phenol_MetA_deg"/>
    <property type="match status" value="1"/>
</dbReference>
<dbReference type="KEGG" id="sgn:SGRA_1141"/>
<name>H6L3Z4_SAPGL</name>
<dbReference type="InterPro" id="IPR025737">
    <property type="entry name" value="FApF"/>
</dbReference>
<evidence type="ECO:0008006" key="3">
    <source>
        <dbReference type="Google" id="ProtNLM"/>
    </source>
</evidence>
<dbReference type="STRING" id="984262.SGRA_1141"/>
<protein>
    <recommendedName>
        <fullName evidence="3">Transporter</fullName>
    </recommendedName>
</protein>
<dbReference type="AlphaFoldDB" id="H6L3Z4"/>
<sequence>MHRLIIFLLSFFPLLLLAQINTDRPTQSESSALVLPKQLQLELGSSWQQAPDLQAYQLPGFSWRYGLIKGLELRALGQLQHLLPEQEPAENHWKLSGLQLGTKMQLFSSASGAAEGAWVSQIALPIQTYGGASNWAWTNKLAFSHQLNSRHNLAYNLGTHYAEGGQHSFNYTLCWSYSLAKGWTVFLEPYGQFSPQNNPQLWANTGLIYLLNNNLQLDCSFGLDLQTAQQYFIGLGLSSRFFAPAKAKEEEED</sequence>
<proteinExistence type="predicted"/>
<gene>
    <name evidence="1" type="ordered locus">SGRA_1141</name>
</gene>
<dbReference type="HOGENOM" id="CLU_064308_1_0_10"/>
<evidence type="ECO:0000313" key="2">
    <source>
        <dbReference type="Proteomes" id="UP000007519"/>
    </source>
</evidence>
<dbReference type="EMBL" id="CP002831">
    <property type="protein sequence ID" value="AFC23876.1"/>
    <property type="molecule type" value="Genomic_DNA"/>
</dbReference>
<keyword evidence="2" id="KW-1185">Reference proteome</keyword>
<accession>H6L3Z4</accession>
<dbReference type="OrthoDB" id="1014491at2"/>
<dbReference type="RefSeq" id="WP_015691524.1">
    <property type="nucleotide sequence ID" value="NC_016940.1"/>
</dbReference>
<dbReference type="Proteomes" id="UP000007519">
    <property type="component" value="Chromosome"/>
</dbReference>